<dbReference type="InterPro" id="IPR036291">
    <property type="entry name" value="NAD(P)-bd_dom_sf"/>
</dbReference>
<dbReference type="FunFam" id="3.40.50.720:FF:000084">
    <property type="entry name" value="Short-chain dehydrogenase reductase"/>
    <property type="match status" value="1"/>
</dbReference>
<dbReference type="CDD" id="cd05233">
    <property type="entry name" value="SDR_c"/>
    <property type="match status" value="1"/>
</dbReference>
<dbReference type="GO" id="GO:0016616">
    <property type="term" value="F:oxidoreductase activity, acting on the CH-OH group of donors, NAD or NADP as acceptor"/>
    <property type="evidence" value="ECO:0007669"/>
    <property type="project" value="TreeGrafter"/>
</dbReference>
<dbReference type="VEuPathDB" id="FungiDB:TERG_05585"/>
<comment type="caution">
    <text evidence="4">The sequence shown here is derived from an EMBL/GenBank/DDBJ whole genome shotgun (WGS) entry which is preliminary data.</text>
</comment>
<dbReference type="AlphaFoldDB" id="A0A178EWM3"/>
<organism evidence="4 5">
    <name type="scientific">Trichophyton rubrum</name>
    <name type="common">Athlete's foot fungus</name>
    <name type="synonym">Epidermophyton rubrum</name>
    <dbReference type="NCBI Taxonomy" id="5551"/>
    <lineage>
        <taxon>Eukaryota</taxon>
        <taxon>Fungi</taxon>
        <taxon>Dikarya</taxon>
        <taxon>Ascomycota</taxon>
        <taxon>Pezizomycotina</taxon>
        <taxon>Eurotiomycetes</taxon>
        <taxon>Eurotiomycetidae</taxon>
        <taxon>Onygenales</taxon>
        <taxon>Arthrodermataceae</taxon>
        <taxon>Trichophyton</taxon>
    </lineage>
</organism>
<dbReference type="EMBL" id="LHPM01000017">
    <property type="protein sequence ID" value="OAL64135.1"/>
    <property type="molecule type" value="Genomic_DNA"/>
</dbReference>
<dbReference type="PRINTS" id="PR00081">
    <property type="entry name" value="GDHRDH"/>
</dbReference>
<evidence type="ECO:0000256" key="2">
    <source>
        <dbReference type="ARBA" id="ARBA00022857"/>
    </source>
</evidence>
<sequence length="578" mass="62637">MSALSFLYSQIFVRLPVPKHDFTGQTIVITGGNAGLGLEAARYFLNLNASEIVLGVRSLAKGENAIKDLESSTGRSGQIRLFHVDMESYASVQEFAAAISKLPKVDVLMLNAGKLEQKFYMAEEDESTITVNVVSTFLLALLLLPKLRASATEKGPIPRLCIVASDRHVMTNLPEWKTLNTFVTLRKQTKSGPDDRYYASKLLQVLCMRALAADIASTTPQVVVNAFTPGYCLTNLVDGVTGFWGLQLRIMKLIARSAQEGSRTLVHAATLGWEGHGKYLNDCKIDEGALSKFVKSSNGAQAQKKDTYRGRSGIGLECALAFAAAGAAGVVFADLDVSVVQNKAEKSRSIAKNPSYKPLAVAVDVTDKRQVEDMMAQTLMTFNRIDYNVNCAGVAMHKPVHFMDLTIQEWERVSQVNVQGVLYCMQAIGKVMRTQESFKTSGLHGPRAAQRGSIVNLGSIHSFQSAPGTAQYTTSKHAVVGLTKSCALDFAKEGIRVNAVCPSWVNTPMINSNEVLAEVHQVVGNVVPLGRIAEAEEVADVILFLCSPRASYVTGAAWMPVVGSGVDLLGWKIEIEIT</sequence>
<accession>A0A178EWM3</accession>
<evidence type="ECO:0000256" key="1">
    <source>
        <dbReference type="ARBA" id="ARBA00006484"/>
    </source>
</evidence>
<keyword evidence="2" id="KW-0521">NADP</keyword>
<dbReference type="InterPro" id="IPR002347">
    <property type="entry name" value="SDR_fam"/>
</dbReference>
<name>A0A178EWM3_TRIRU</name>
<evidence type="ECO:0000256" key="3">
    <source>
        <dbReference type="ARBA" id="ARBA00023002"/>
    </source>
</evidence>
<dbReference type="VEuPathDB" id="FungiDB:TERG_05586"/>
<dbReference type="Pfam" id="PF13561">
    <property type="entry name" value="adh_short_C2"/>
    <property type="match status" value="1"/>
</dbReference>
<keyword evidence="3" id="KW-0560">Oxidoreductase</keyword>
<dbReference type="Proteomes" id="UP000243015">
    <property type="component" value="Unassembled WGS sequence"/>
</dbReference>
<dbReference type="Pfam" id="PF00106">
    <property type="entry name" value="adh_short"/>
    <property type="match status" value="1"/>
</dbReference>
<gene>
    <name evidence="4" type="ORF">A7C99_4792</name>
</gene>
<proteinExistence type="inferred from homology"/>
<evidence type="ECO:0000313" key="5">
    <source>
        <dbReference type="Proteomes" id="UP000243015"/>
    </source>
</evidence>
<dbReference type="PRINTS" id="PR00080">
    <property type="entry name" value="SDRFAMILY"/>
</dbReference>
<reference evidence="4 5" key="1">
    <citation type="submission" date="2016-05" db="EMBL/GenBank/DDBJ databases">
        <title>Genome sequencing of Trichophyton rubrum CMCC(F)T1i isolated from hair.</title>
        <authorList>
            <person name="Zhan P."/>
            <person name="Tao Y."/>
            <person name="Liu W."/>
        </authorList>
    </citation>
    <scope>NUCLEOTIDE SEQUENCE [LARGE SCALE GENOMIC DNA]</scope>
    <source>
        <strain evidence="5">CMCC(F)T1i</strain>
    </source>
</reference>
<protein>
    <recommendedName>
        <fullName evidence="6">Short-chain dehydrogenase</fullName>
    </recommendedName>
</protein>
<dbReference type="PANTHER" id="PTHR42760:SF133">
    <property type="entry name" value="3-OXOACYL-[ACYL-CARRIER-PROTEIN] REDUCTASE"/>
    <property type="match status" value="1"/>
</dbReference>
<dbReference type="Gene3D" id="3.40.50.720">
    <property type="entry name" value="NAD(P)-binding Rossmann-like Domain"/>
    <property type="match status" value="2"/>
</dbReference>
<comment type="similarity">
    <text evidence="1">Belongs to the short-chain dehydrogenases/reductases (SDR) family.</text>
</comment>
<dbReference type="SUPFAM" id="SSF51735">
    <property type="entry name" value="NAD(P)-binding Rossmann-fold domains"/>
    <property type="match status" value="2"/>
</dbReference>
<dbReference type="PANTHER" id="PTHR42760">
    <property type="entry name" value="SHORT-CHAIN DEHYDROGENASES/REDUCTASES FAMILY MEMBER"/>
    <property type="match status" value="1"/>
</dbReference>
<evidence type="ECO:0000313" key="4">
    <source>
        <dbReference type="EMBL" id="OAL64135.1"/>
    </source>
</evidence>
<evidence type="ECO:0008006" key="6">
    <source>
        <dbReference type="Google" id="ProtNLM"/>
    </source>
</evidence>